<proteinExistence type="predicted"/>
<dbReference type="AlphaFoldDB" id="A0A8S9X5A6"/>
<name>A0A8S9X5A6_APOLU</name>
<evidence type="ECO:0000313" key="2">
    <source>
        <dbReference type="Proteomes" id="UP000466442"/>
    </source>
</evidence>
<dbReference type="Proteomes" id="UP000466442">
    <property type="component" value="Unassembled WGS sequence"/>
</dbReference>
<gene>
    <name evidence="1" type="ORF">GE061_002630</name>
</gene>
<sequence>MRGRKVEEDRRRNLMNIQSEVEEENHPGAFFSSSLEFPEAEEVEIVGYWMLDDLECKECDLIALSCWNPITAADG</sequence>
<keyword evidence="2" id="KW-1185">Reference proteome</keyword>
<organism evidence="1 2">
    <name type="scientific">Apolygus lucorum</name>
    <name type="common">Small green plant bug</name>
    <name type="synonym">Lygocoris lucorum</name>
    <dbReference type="NCBI Taxonomy" id="248454"/>
    <lineage>
        <taxon>Eukaryota</taxon>
        <taxon>Metazoa</taxon>
        <taxon>Ecdysozoa</taxon>
        <taxon>Arthropoda</taxon>
        <taxon>Hexapoda</taxon>
        <taxon>Insecta</taxon>
        <taxon>Pterygota</taxon>
        <taxon>Neoptera</taxon>
        <taxon>Paraneoptera</taxon>
        <taxon>Hemiptera</taxon>
        <taxon>Heteroptera</taxon>
        <taxon>Panheteroptera</taxon>
        <taxon>Cimicomorpha</taxon>
        <taxon>Miridae</taxon>
        <taxon>Mirini</taxon>
        <taxon>Apolygus</taxon>
    </lineage>
</organism>
<comment type="caution">
    <text evidence="1">The sequence shown here is derived from an EMBL/GenBank/DDBJ whole genome shotgun (WGS) entry which is preliminary data.</text>
</comment>
<reference evidence="1" key="1">
    <citation type="journal article" date="2021" name="Mol. Ecol. Resour.">
        <title>Apolygus lucorum genome provides insights into omnivorousness and mesophyll feeding.</title>
        <authorList>
            <person name="Liu Y."/>
            <person name="Liu H."/>
            <person name="Wang H."/>
            <person name="Huang T."/>
            <person name="Liu B."/>
            <person name="Yang B."/>
            <person name="Yin L."/>
            <person name="Li B."/>
            <person name="Zhang Y."/>
            <person name="Zhang S."/>
            <person name="Jiang F."/>
            <person name="Zhang X."/>
            <person name="Ren Y."/>
            <person name="Wang B."/>
            <person name="Wang S."/>
            <person name="Lu Y."/>
            <person name="Wu K."/>
            <person name="Fan W."/>
            <person name="Wang G."/>
        </authorList>
    </citation>
    <scope>NUCLEOTIDE SEQUENCE</scope>
    <source>
        <strain evidence="1">12Hb</strain>
    </source>
</reference>
<dbReference type="EMBL" id="WIXP02000010">
    <property type="protein sequence ID" value="KAF6204290.1"/>
    <property type="molecule type" value="Genomic_DNA"/>
</dbReference>
<evidence type="ECO:0000313" key="1">
    <source>
        <dbReference type="EMBL" id="KAF6204290.1"/>
    </source>
</evidence>
<protein>
    <submittedName>
        <fullName evidence="1">Uncharacterized protein</fullName>
    </submittedName>
</protein>
<accession>A0A8S9X5A6</accession>